<keyword evidence="10" id="KW-0966">Cell projection</keyword>
<sequence>MSGSSFFGIDIATRGLYSAQRGLATVNHNIGNITTPGFSRQVLEQRAARPILMANGTGMLGTGSEVIGVKRVRDEYLDVKYRTEAQYLGEWDVKQALLEELQVIYNEPSESGFNTVLNEFYDSLQRLSTDPSNPSTRAALKEKAVMLTKYFNSVAAHFEYMQNDINEIIYAKVQEINSLADQIAKLNQQIYSYEVSGNVANDLRDQRGYLVDKLARLINIEAYEVSYGKLPNGQDDMRFVITISGKALVDHNKVSYLTTIQRENKLNEEDIPDLYEVAWADGNRLVVKSGELKGYLDVRDGNEGLNGSSGFRGIPYYMRKLNEFVRTFALTFNEGLIDINGDGVVEDVMGHVDGYKLNSKEGDSAAGIRFFTMFDENGKPMSSEDFAKLGGGDIEEMYRHITAKNFSISSEIYEDPTNNICISSAPGEVGNFEVLRSLIDMRHNPYMFREGSPEDYIKTVISCVGVDGQLAMHYLNNQTAITQQIDNRRESVSGVSVNEEMSNLVRYQHAYKAAAKMIQTYDEILDVLVNRLGV</sequence>
<dbReference type="PANTHER" id="PTHR30033:SF1">
    <property type="entry name" value="FLAGELLAR HOOK-ASSOCIATED PROTEIN 1"/>
    <property type="match status" value="1"/>
</dbReference>
<protein>
    <recommendedName>
        <fullName evidence="4 7">Flagellar hook-associated protein 1</fullName>
        <shortName evidence="7">HAP1</shortName>
    </recommendedName>
</protein>
<evidence type="ECO:0000256" key="1">
    <source>
        <dbReference type="ARBA" id="ARBA00004365"/>
    </source>
</evidence>
<dbReference type="NCBIfam" id="TIGR02492">
    <property type="entry name" value="flgK_ends"/>
    <property type="match status" value="1"/>
</dbReference>
<dbReference type="EMBL" id="CP014672">
    <property type="protein sequence ID" value="ANW99768.1"/>
    <property type="molecule type" value="Genomic_DNA"/>
</dbReference>
<evidence type="ECO:0000259" key="9">
    <source>
        <dbReference type="Pfam" id="PF22638"/>
    </source>
</evidence>
<evidence type="ECO:0000256" key="5">
    <source>
        <dbReference type="ARBA" id="ARBA00022525"/>
    </source>
</evidence>
<dbReference type="InterPro" id="IPR002371">
    <property type="entry name" value="FlgK"/>
</dbReference>
<dbReference type="GO" id="GO:0005198">
    <property type="term" value="F:structural molecule activity"/>
    <property type="evidence" value="ECO:0007669"/>
    <property type="project" value="UniProtKB-UniRule"/>
</dbReference>
<keyword evidence="10" id="KW-0282">Flagellum</keyword>
<keyword evidence="10" id="KW-0969">Cilium</keyword>
<dbReference type="GO" id="GO:0044780">
    <property type="term" value="P:bacterial-type flagellum assembly"/>
    <property type="evidence" value="ECO:0007669"/>
    <property type="project" value="InterPro"/>
</dbReference>
<evidence type="ECO:0000313" key="11">
    <source>
        <dbReference type="Proteomes" id="UP000092971"/>
    </source>
</evidence>
<evidence type="ECO:0000259" key="8">
    <source>
        <dbReference type="Pfam" id="PF06429"/>
    </source>
</evidence>
<organism evidence="10 11">
    <name type="scientific">Thermoclostridium stercorarium subsp. thermolacticum DSM 2910</name>
    <dbReference type="NCBI Taxonomy" id="1121336"/>
    <lineage>
        <taxon>Bacteria</taxon>
        <taxon>Bacillati</taxon>
        <taxon>Bacillota</taxon>
        <taxon>Clostridia</taxon>
        <taxon>Eubacteriales</taxon>
        <taxon>Oscillospiraceae</taxon>
        <taxon>Thermoclostridium</taxon>
    </lineage>
</organism>
<dbReference type="InterPro" id="IPR053927">
    <property type="entry name" value="FlgK_helical"/>
</dbReference>
<evidence type="ECO:0000256" key="7">
    <source>
        <dbReference type="RuleBase" id="RU362065"/>
    </source>
</evidence>
<dbReference type="InterPro" id="IPR010930">
    <property type="entry name" value="Flg_bb/hook_C_dom"/>
</dbReference>
<dbReference type="RefSeq" id="WP_015360210.1">
    <property type="nucleotide sequence ID" value="NZ_CP014672.1"/>
</dbReference>
<dbReference type="AlphaFoldDB" id="A0A1B1YG80"/>
<dbReference type="GO" id="GO:0005576">
    <property type="term" value="C:extracellular region"/>
    <property type="evidence" value="ECO:0007669"/>
    <property type="project" value="UniProtKB-SubCell"/>
</dbReference>
<gene>
    <name evidence="7" type="primary">flgK</name>
    <name evidence="10" type="ORF">CSTERTH_12375</name>
</gene>
<dbReference type="Pfam" id="PF22638">
    <property type="entry name" value="FlgK_D1"/>
    <property type="match status" value="1"/>
</dbReference>
<accession>A0A1B1YG80</accession>
<dbReference type="SUPFAM" id="SSF64518">
    <property type="entry name" value="Phase 1 flagellin"/>
    <property type="match status" value="1"/>
</dbReference>
<feature type="domain" description="Flagellar basal-body/hook protein C-terminal" evidence="8">
    <location>
        <begin position="492"/>
        <end position="530"/>
    </location>
</feature>
<dbReference type="PRINTS" id="PR01005">
    <property type="entry name" value="FLGHOOKAP1"/>
</dbReference>
<reference evidence="10 11" key="1">
    <citation type="submission" date="2016-02" db="EMBL/GenBank/DDBJ databases">
        <title>Comparison of Clostridium stercorarium subspecies using comparative genomics and transcriptomics.</title>
        <authorList>
            <person name="Schellenberg J."/>
            <person name="Thallinger G."/>
            <person name="Levin D.B."/>
            <person name="Zhang X."/>
            <person name="Alvare G."/>
            <person name="Fristensky B."/>
            <person name="Sparling R."/>
        </authorList>
    </citation>
    <scope>NUCLEOTIDE SEQUENCE [LARGE SCALE GENOMIC DNA]</scope>
    <source>
        <strain evidence="10 11">DSM 2910</strain>
    </source>
</reference>
<dbReference type="PANTHER" id="PTHR30033">
    <property type="entry name" value="FLAGELLAR HOOK-ASSOCIATED PROTEIN 1"/>
    <property type="match status" value="1"/>
</dbReference>
<feature type="domain" description="Flagellar hook-associated protein FlgK helical" evidence="9">
    <location>
        <begin position="98"/>
        <end position="334"/>
    </location>
</feature>
<dbReference type="GO" id="GO:0009424">
    <property type="term" value="C:bacterial-type flagellum hook"/>
    <property type="evidence" value="ECO:0007669"/>
    <property type="project" value="UniProtKB-UniRule"/>
</dbReference>
<evidence type="ECO:0000256" key="3">
    <source>
        <dbReference type="ARBA" id="ARBA00009677"/>
    </source>
</evidence>
<evidence type="ECO:0000313" key="10">
    <source>
        <dbReference type="EMBL" id="ANW99768.1"/>
    </source>
</evidence>
<evidence type="ECO:0000256" key="6">
    <source>
        <dbReference type="ARBA" id="ARBA00023143"/>
    </source>
</evidence>
<dbReference type="Proteomes" id="UP000092971">
    <property type="component" value="Chromosome"/>
</dbReference>
<keyword evidence="6 7" id="KW-0975">Bacterial flagellum</keyword>
<comment type="similarity">
    <text evidence="3 7">Belongs to the flagella basal body rod proteins family.</text>
</comment>
<evidence type="ECO:0000256" key="2">
    <source>
        <dbReference type="ARBA" id="ARBA00004613"/>
    </source>
</evidence>
<evidence type="ECO:0000256" key="4">
    <source>
        <dbReference type="ARBA" id="ARBA00016244"/>
    </source>
</evidence>
<keyword evidence="5 7" id="KW-0964">Secreted</keyword>
<name>A0A1B1YG80_THEST</name>
<proteinExistence type="inferred from homology"/>
<dbReference type="Pfam" id="PF06429">
    <property type="entry name" value="Flg_bbr_C"/>
    <property type="match status" value="1"/>
</dbReference>
<comment type="subcellular location">
    <subcellularLocation>
        <location evidence="1 7">Bacterial flagellum</location>
    </subcellularLocation>
    <subcellularLocation>
        <location evidence="2 7">Secreted</location>
    </subcellularLocation>
</comment>
<dbReference type="OrthoDB" id="9802553at2"/>